<evidence type="ECO:0000313" key="2">
    <source>
        <dbReference type="EMBL" id="QJR80468.1"/>
    </source>
</evidence>
<dbReference type="Proteomes" id="UP000219285">
    <property type="component" value="Chromosome"/>
</dbReference>
<evidence type="ECO:0000313" key="3">
    <source>
        <dbReference type="Proteomes" id="UP000219285"/>
    </source>
</evidence>
<gene>
    <name evidence="2" type="ORF">CA267_006615</name>
</gene>
<dbReference type="GO" id="GO:0006508">
    <property type="term" value="P:proteolysis"/>
    <property type="evidence" value="ECO:0007669"/>
    <property type="project" value="InterPro"/>
</dbReference>
<dbReference type="SUPFAM" id="SSF53187">
    <property type="entry name" value="Zn-dependent exopeptidases"/>
    <property type="match status" value="1"/>
</dbReference>
<dbReference type="Pfam" id="PF00246">
    <property type="entry name" value="Peptidase_M14"/>
    <property type="match status" value="1"/>
</dbReference>
<dbReference type="Gene3D" id="3.40.630.10">
    <property type="entry name" value="Zn peptidases"/>
    <property type="match status" value="1"/>
</dbReference>
<proteinExistence type="predicted"/>
<dbReference type="InterPro" id="IPR000834">
    <property type="entry name" value="Peptidase_M14"/>
</dbReference>
<name>A0A6M4MCC7_9ALTE</name>
<sequence length="446" mass="48967">MATHPHLPAADIAQLFDTLHFKQLAKPQLTYEDIAPVMTLLSAKPHVQFTQIGSSLNGVAIHRFTLGSGPTTILAWTQMHGDEPTATAAVLDWLQILLTQTPASLPEDWQSRVTLHIIPMLNPDGAQANTRENAQGIDINRDAVAQQSPEGKLLWEQATSLQPHIAFNLHDQNPYYAVGNTDAPATISFLAPAFHQDKHVDAPRLRAKQLIGEMHHVLKHWLPGNIARYDDTYSHRSFGDNIAGLGASTILIESGAHADDPYRQIARRMNVIALNTALQSLCSGTFSQRSLADYYAIPPNREDGLCDLKLCNVQQHQNHIAFNADITINMDRKTQIATIKAIGDQSVVKGFATLAGESLTVFPRKGFALTEPLELATDTYLSLLREGYIYFTGPAEYLTSHTDLPVWHCPSTLSLGCLKPEEPAYLLAGSHNTPKLAILNGHVIAL</sequence>
<dbReference type="EMBL" id="CP052766">
    <property type="protein sequence ID" value="QJR80468.1"/>
    <property type="molecule type" value="Genomic_DNA"/>
</dbReference>
<dbReference type="GO" id="GO:0008270">
    <property type="term" value="F:zinc ion binding"/>
    <property type="evidence" value="ECO:0007669"/>
    <property type="project" value="InterPro"/>
</dbReference>
<keyword evidence="3" id="KW-1185">Reference proteome</keyword>
<feature type="domain" description="Peptidase M14" evidence="1">
    <location>
        <begin position="44"/>
        <end position="142"/>
    </location>
</feature>
<protein>
    <submittedName>
        <fullName evidence="2">Peptidase M14</fullName>
    </submittedName>
</protein>
<reference evidence="2 3" key="2">
    <citation type="submission" date="2020-04" db="EMBL/GenBank/DDBJ databases">
        <title>Complete genome sequence of Alteromonas pelagimontana 5.12T.</title>
        <authorList>
            <person name="Sinha R.K."/>
            <person name="Krishnan K.P."/>
            <person name="Kurian J.P."/>
        </authorList>
    </citation>
    <scope>NUCLEOTIDE SEQUENCE [LARGE SCALE GENOMIC DNA]</scope>
    <source>
        <strain evidence="2 3">5.12</strain>
    </source>
</reference>
<dbReference type="AlphaFoldDB" id="A0A6M4MCC7"/>
<accession>A0A6M4MCC7</accession>
<evidence type="ECO:0000259" key="1">
    <source>
        <dbReference type="Pfam" id="PF00246"/>
    </source>
</evidence>
<organism evidence="2 3">
    <name type="scientific">Alteromonas pelagimontana</name>
    <dbReference type="NCBI Taxonomy" id="1858656"/>
    <lineage>
        <taxon>Bacteria</taxon>
        <taxon>Pseudomonadati</taxon>
        <taxon>Pseudomonadota</taxon>
        <taxon>Gammaproteobacteria</taxon>
        <taxon>Alteromonadales</taxon>
        <taxon>Alteromonadaceae</taxon>
        <taxon>Alteromonas/Salinimonas group</taxon>
        <taxon>Alteromonas</taxon>
    </lineage>
</organism>
<dbReference type="RefSeq" id="WP_075608220.1">
    <property type="nucleotide sequence ID" value="NZ_CP052766.1"/>
</dbReference>
<reference evidence="3" key="1">
    <citation type="submission" date="2014-12" db="EMBL/GenBank/DDBJ databases">
        <title>Complete genome sequence of a multi-drug resistant Klebsiella pneumoniae.</title>
        <authorList>
            <person name="Hua X."/>
            <person name="Chen Q."/>
            <person name="Li X."/>
            <person name="Feng Y."/>
            <person name="Ruan Z."/>
            <person name="Yu Y."/>
        </authorList>
    </citation>
    <scope>NUCLEOTIDE SEQUENCE [LARGE SCALE GENOMIC DNA]</scope>
    <source>
        <strain evidence="3">5.12</strain>
    </source>
</reference>
<dbReference type="KEGG" id="apel:CA267_006615"/>
<dbReference type="GO" id="GO:0004181">
    <property type="term" value="F:metallocarboxypeptidase activity"/>
    <property type="evidence" value="ECO:0007669"/>
    <property type="project" value="InterPro"/>
</dbReference>